<dbReference type="Pfam" id="PF13424">
    <property type="entry name" value="TPR_12"/>
    <property type="match status" value="2"/>
</dbReference>
<dbReference type="GO" id="GO:0005524">
    <property type="term" value="F:ATP binding"/>
    <property type="evidence" value="ECO:0007669"/>
    <property type="project" value="UniProtKB-UniRule"/>
</dbReference>
<feature type="region of interest" description="Disordered" evidence="7">
    <location>
        <begin position="312"/>
        <end position="361"/>
    </location>
</feature>
<keyword evidence="10" id="KW-1185">Reference proteome</keyword>
<evidence type="ECO:0000256" key="1">
    <source>
        <dbReference type="ARBA" id="ARBA00022679"/>
    </source>
</evidence>
<dbReference type="PANTHER" id="PTHR43289">
    <property type="entry name" value="MITOGEN-ACTIVATED PROTEIN KINASE KINASE KINASE 20-RELATED"/>
    <property type="match status" value="1"/>
</dbReference>
<feature type="domain" description="Protein kinase" evidence="8">
    <location>
        <begin position="83"/>
        <end position="407"/>
    </location>
</feature>
<dbReference type="PROSITE" id="PS00108">
    <property type="entry name" value="PROTEIN_KINASE_ST"/>
    <property type="match status" value="1"/>
</dbReference>
<dbReference type="RefSeq" id="WP_094546232.1">
    <property type="nucleotide sequence ID" value="NZ_MQWB01000001.1"/>
</dbReference>
<dbReference type="InterPro" id="IPR000719">
    <property type="entry name" value="Prot_kinase_dom"/>
</dbReference>
<keyword evidence="5" id="KW-0802">TPR repeat</keyword>
<dbReference type="Gene3D" id="3.30.200.20">
    <property type="entry name" value="Phosphorylase Kinase, domain 1"/>
    <property type="match status" value="1"/>
</dbReference>
<dbReference type="EMBL" id="MQWB01000001">
    <property type="protein sequence ID" value="OZC02214.1"/>
    <property type="molecule type" value="Genomic_DNA"/>
</dbReference>
<dbReference type="PROSITE" id="PS50005">
    <property type="entry name" value="TPR"/>
    <property type="match status" value="2"/>
</dbReference>
<feature type="compositionally biased region" description="Basic and acidic residues" evidence="7">
    <location>
        <begin position="351"/>
        <end position="361"/>
    </location>
</feature>
<dbReference type="Pfam" id="PF13374">
    <property type="entry name" value="TPR_10"/>
    <property type="match status" value="1"/>
</dbReference>
<dbReference type="Proteomes" id="UP000216446">
    <property type="component" value="Unassembled WGS sequence"/>
</dbReference>
<dbReference type="SMART" id="SM00028">
    <property type="entry name" value="TPR"/>
    <property type="match status" value="6"/>
</dbReference>
<evidence type="ECO:0000256" key="5">
    <source>
        <dbReference type="PROSITE-ProRule" id="PRU00339"/>
    </source>
</evidence>
<dbReference type="SMART" id="SM00220">
    <property type="entry name" value="S_TKc"/>
    <property type="match status" value="1"/>
</dbReference>
<evidence type="ECO:0000256" key="4">
    <source>
        <dbReference type="ARBA" id="ARBA00022840"/>
    </source>
</evidence>
<evidence type="ECO:0000256" key="2">
    <source>
        <dbReference type="ARBA" id="ARBA00022741"/>
    </source>
</evidence>
<name>A0A259TXB5_9BACT</name>
<keyword evidence="4 6" id="KW-0067">ATP-binding</keyword>
<dbReference type="PROSITE" id="PS50011">
    <property type="entry name" value="PROTEIN_KINASE_DOM"/>
    <property type="match status" value="1"/>
</dbReference>
<feature type="repeat" description="TPR" evidence="5">
    <location>
        <begin position="680"/>
        <end position="713"/>
    </location>
</feature>
<dbReference type="PANTHER" id="PTHR43289:SF34">
    <property type="entry name" value="SERINE_THREONINE-PROTEIN KINASE YBDM-RELATED"/>
    <property type="match status" value="1"/>
</dbReference>
<feature type="repeat" description="TPR" evidence="5">
    <location>
        <begin position="512"/>
        <end position="545"/>
    </location>
</feature>
<dbReference type="Gene3D" id="1.10.510.10">
    <property type="entry name" value="Transferase(Phosphotransferase) domain 1"/>
    <property type="match status" value="1"/>
</dbReference>
<evidence type="ECO:0000259" key="8">
    <source>
        <dbReference type="PROSITE" id="PS50011"/>
    </source>
</evidence>
<evidence type="ECO:0000313" key="9">
    <source>
        <dbReference type="EMBL" id="OZC02214.1"/>
    </source>
</evidence>
<dbReference type="InterPro" id="IPR011990">
    <property type="entry name" value="TPR-like_helical_dom_sf"/>
</dbReference>
<comment type="caution">
    <text evidence="9">The sequence shown here is derived from an EMBL/GenBank/DDBJ whole genome shotgun (WGS) entry which is preliminary data.</text>
</comment>
<dbReference type="PROSITE" id="PS00107">
    <property type="entry name" value="PROTEIN_KINASE_ATP"/>
    <property type="match status" value="1"/>
</dbReference>
<dbReference type="InParanoid" id="A0A259TXB5"/>
<dbReference type="InterPro" id="IPR008271">
    <property type="entry name" value="Ser/Thr_kinase_AS"/>
</dbReference>
<proteinExistence type="predicted"/>
<dbReference type="Gene3D" id="1.25.40.10">
    <property type="entry name" value="Tetratricopeptide repeat domain"/>
    <property type="match status" value="2"/>
</dbReference>
<reference evidence="9 10" key="1">
    <citation type="submission" date="2016-11" db="EMBL/GenBank/DDBJ databases">
        <title>Study of marine rhodopsin-containing bacteria.</title>
        <authorList>
            <person name="Yoshizawa S."/>
            <person name="Kumagai Y."/>
            <person name="Kogure K."/>
        </authorList>
    </citation>
    <scope>NUCLEOTIDE SEQUENCE [LARGE SCALE GENOMIC DNA]</scope>
    <source>
        <strain evidence="9 10">SG-29</strain>
    </source>
</reference>
<dbReference type="InterPro" id="IPR017441">
    <property type="entry name" value="Protein_kinase_ATP_BS"/>
</dbReference>
<dbReference type="Pfam" id="PF00069">
    <property type="entry name" value="Pkinase"/>
    <property type="match status" value="1"/>
</dbReference>
<protein>
    <recommendedName>
        <fullName evidence="8">Protein kinase domain-containing protein</fullName>
    </recommendedName>
</protein>
<dbReference type="OrthoDB" id="9813021at2"/>
<dbReference type="AlphaFoldDB" id="A0A259TXB5"/>
<evidence type="ECO:0000256" key="7">
    <source>
        <dbReference type="SAM" id="MobiDB-lite"/>
    </source>
</evidence>
<dbReference type="SUPFAM" id="SSF48452">
    <property type="entry name" value="TPR-like"/>
    <property type="match status" value="2"/>
</dbReference>
<organism evidence="9 10">
    <name type="scientific">Rubricoccus marinus</name>
    <dbReference type="NCBI Taxonomy" id="716817"/>
    <lineage>
        <taxon>Bacteria</taxon>
        <taxon>Pseudomonadati</taxon>
        <taxon>Rhodothermota</taxon>
        <taxon>Rhodothermia</taxon>
        <taxon>Rhodothermales</taxon>
        <taxon>Rubricoccaceae</taxon>
        <taxon>Rubricoccus</taxon>
    </lineage>
</organism>
<gene>
    <name evidence="9" type="ORF">BSZ36_03955</name>
</gene>
<keyword evidence="1" id="KW-0808">Transferase</keyword>
<keyword evidence="3" id="KW-0418">Kinase</keyword>
<dbReference type="InterPro" id="IPR011009">
    <property type="entry name" value="Kinase-like_dom_sf"/>
</dbReference>
<evidence type="ECO:0000256" key="6">
    <source>
        <dbReference type="PROSITE-ProRule" id="PRU10141"/>
    </source>
</evidence>
<sequence>MTPDLWSRVQDLFLAAQEQPEAQRANFVRREAAGDEPLAREVLSLLGVDASGVLEGSAVEALGDEGLREITSGLAVGERLGPYRIGEEIGRGGMGTVYRAERADGAFEQTVALKLVKRGMDTDAVLRRFEAERRILARLEHPGIARLLDGGQTRDGRPYLVMEYVEGEPITDYCDRQRLGVDARLALFRQVCEAVQYAHHRLVVHRDLKPGNVLVASGDAGPRVKLLDFGIARLLTDDAEEPLTVLTAPGQLLLTPEYAAPEQVLGGTISTATDVYALGVLLYELLTGRRPYTFDARTPGVIEHVVATVQPPRPSTVVGTPPDAPTPPEASGEADSARGARPSGTQSLRGDTMDTHGSTVDRLRRRIAGDLDVICLMALRKEPERRYASVEALVGDLKRHEESLPVLARPDTVGYRARSFARRHRVGLLAAATSGAVIALVTAAAFVRVGAERDRAETEAQTSSEVSALLAGIFTGADPTQTRGADVTARELLAAGIDRVRADLADEPEVQAHMLHSIGDVYSRLDEFEAAESALDEALALRRRVHGTNHPNVGVTLGALGHLYERQGRYADARGVNQQASDILHEHAGTHKAELADVLHNLAHSEMRLVEVESALAHIEEAIALKREVFGPRSAEVAYSMNVLGDVLNFADRLDESEAVHLETLAIREETIGTEHMHTSHTYHNLAATYREMERWPEAERFYREALRVKRIHYGEGGLETAQTVSQLGYSVAMQGRFDEAERLHSQAIATVGRVGNANGSIVAPMLARRREVLMEEGRYAEAEAAGRQGLRLWRESIAEPTPWVPRWVLGIGAAVAAQGRNAEAARLIEQSRGLCSSLAHERQRLTCVADADAAAADLGA</sequence>
<feature type="binding site" evidence="6">
    <location>
        <position position="114"/>
    </location>
    <ligand>
        <name>ATP</name>
        <dbReference type="ChEBI" id="CHEBI:30616"/>
    </ligand>
</feature>
<evidence type="ECO:0000313" key="10">
    <source>
        <dbReference type="Proteomes" id="UP000216446"/>
    </source>
</evidence>
<accession>A0A259TXB5</accession>
<dbReference type="CDD" id="cd14014">
    <property type="entry name" value="STKc_PknB_like"/>
    <property type="match status" value="1"/>
</dbReference>
<dbReference type="GO" id="GO:0004674">
    <property type="term" value="F:protein serine/threonine kinase activity"/>
    <property type="evidence" value="ECO:0007669"/>
    <property type="project" value="TreeGrafter"/>
</dbReference>
<dbReference type="InterPro" id="IPR019734">
    <property type="entry name" value="TPR_rpt"/>
</dbReference>
<dbReference type="SUPFAM" id="SSF56112">
    <property type="entry name" value="Protein kinase-like (PK-like)"/>
    <property type="match status" value="1"/>
</dbReference>
<evidence type="ECO:0000256" key="3">
    <source>
        <dbReference type="ARBA" id="ARBA00022777"/>
    </source>
</evidence>
<keyword evidence="2 6" id="KW-0547">Nucleotide-binding</keyword>